<evidence type="ECO:0000313" key="3">
    <source>
        <dbReference type="EMBL" id="RVX69018.1"/>
    </source>
</evidence>
<dbReference type="InterPro" id="IPR000639">
    <property type="entry name" value="Epox_hydrolase-like"/>
</dbReference>
<proteinExistence type="inferred from homology"/>
<dbReference type="AlphaFoldDB" id="A0A438MZZ3"/>
<dbReference type="PRINTS" id="PR00412">
    <property type="entry name" value="EPOXHYDRLASE"/>
</dbReference>
<protein>
    <recommendedName>
        <fullName evidence="2">Glucose-methanol-choline oxidoreductase N-terminal domain-containing protein</fullName>
    </recommendedName>
</protein>
<dbReference type="Pfam" id="PF05199">
    <property type="entry name" value="GMC_oxred_C"/>
    <property type="match status" value="1"/>
</dbReference>
<dbReference type="OrthoDB" id="408373at2759"/>
<dbReference type="InterPro" id="IPR029058">
    <property type="entry name" value="AB_hydrolase_fold"/>
</dbReference>
<dbReference type="PANTHER" id="PTHR11552">
    <property type="entry name" value="GLUCOSE-METHANOL-CHOLINE GMC OXIDOREDUCTASE"/>
    <property type="match status" value="1"/>
</dbReference>
<dbReference type="Gene3D" id="3.50.50.60">
    <property type="entry name" value="FAD/NAD(P)-binding domain"/>
    <property type="match status" value="1"/>
</dbReference>
<dbReference type="SUPFAM" id="SSF54373">
    <property type="entry name" value="FAD-linked reductases, C-terminal domain"/>
    <property type="match status" value="1"/>
</dbReference>
<dbReference type="InterPro" id="IPR000172">
    <property type="entry name" value="GMC_OxRdtase_N"/>
</dbReference>
<gene>
    <name evidence="3" type="ORF">B0A52_08085</name>
</gene>
<sequence>MAVKISDHSGHEVEHGRRRLSTGVRLHYYTAGSGPALLLQHGIPKTSYYWRKVVPRLTKDFTVVVPDMRGIGDSTHPDSGYDMPTVADDIAELMEQLGHEKFHIIGEDWGAAAAYQVAVRHSTRVLSLVFQEMLLPGLGLEEWATFDSSRPETHLWHVAFYHVRDVPELLITGREREYFTWFIKNEAHDPTSIDDDAIEEYVRSASQPGGVRSIYRATERNVQANKDSAKSKLQLPVLAIGSKDFIGQEVEKQMMNVASNVQYQELKYGHQLAEECPDKLSDIYLDFLKSLDDIDMEGISYNRASLARKGHTVLLLEAGGDRGSDLLQQMPRFSPVAAENDEMSWRFWVRHFRNETQGRRDSKFNYLLPDGSVYTGLDPPEGAEALGTYYPRGATVGGSTQVNAMGFQKAPDHDWNYIAEFTGDDSWSASAMERYFIAVENCTYLPGGSEGHGFDGFISTNRNNISYITSRPSVVEVLSNWARGSEGIEVQNTEDLVELLARDTNHPDHHYTPGVFMDVSATDEMRRRSGAWSYITETISAGYPLTLSTHSLATKVLFEDVRGTVKAVGVEYLEGEGLYGADRRYDPSQTGTRRVALAQREVIVAGGAFNTPQILKLSGIGPRQELEDLGIPVLVDLPGVGENLHDHTEGVFGLNASAPWENAPTETCDSELGLEDPCLMEWQTSGAGPYGEAGAPLSVRFRSSFSKTELVDVWLFGTPNFLFRGFYPGYSNSTPSPASWTMSMIKIHNPGQPSTGSVTLRNTDPRQPPIINFDWLEGENGDRDVAALAEAAAFLEDAFDAVSEPHSPITRHQPPIGADVGQNIKDEAFGHHATSSCSMGRQDDLNACVDSRLRVLGVDGLRVVDASVFPFTPSAFPVLAVTMLGHKAADLISEDATA</sequence>
<dbReference type="Gene3D" id="3.30.560.10">
    <property type="entry name" value="Glucose Oxidase, domain 3"/>
    <property type="match status" value="1"/>
</dbReference>
<dbReference type="VEuPathDB" id="FungiDB:PV10_07682"/>
<dbReference type="GO" id="GO:0016614">
    <property type="term" value="F:oxidoreductase activity, acting on CH-OH group of donors"/>
    <property type="evidence" value="ECO:0007669"/>
    <property type="project" value="InterPro"/>
</dbReference>
<dbReference type="InterPro" id="IPR000073">
    <property type="entry name" value="AB_hydrolase_1"/>
</dbReference>
<evidence type="ECO:0000313" key="4">
    <source>
        <dbReference type="Proteomes" id="UP000288859"/>
    </source>
</evidence>
<dbReference type="SUPFAM" id="SSF51905">
    <property type="entry name" value="FAD/NAD(P)-binding domain"/>
    <property type="match status" value="1"/>
</dbReference>
<evidence type="ECO:0000256" key="1">
    <source>
        <dbReference type="ARBA" id="ARBA00010790"/>
    </source>
</evidence>
<name>A0A438MZZ3_EXOME</name>
<dbReference type="EMBL" id="NAJM01000033">
    <property type="protein sequence ID" value="RVX69018.1"/>
    <property type="molecule type" value="Genomic_DNA"/>
</dbReference>
<dbReference type="InterPro" id="IPR007867">
    <property type="entry name" value="GMC_OxRtase_C"/>
</dbReference>
<comment type="similarity">
    <text evidence="1">Belongs to the GMC oxidoreductase family.</text>
</comment>
<organism evidence="3 4">
    <name type="scientific">Exophiala mesophila</name>
    <name type="common">Black yeast-like fungus</name>
    <dbReference type="NCBI Taxonomy" id="212818"/>
    <lineage>
        <taxon>Eukaryota</taxon>
        <taxon>Fungi</taxon>
        <taxon>Dikarya</taxon>
        <taxon>Ascomycota</taxon>
        <taxon>Pezizomycotina</taxon>
        <taxon>Eurotiomycetes</taxon>
        <taxon>Chaetothyriomycetidae</taxon>
        <taxon>Chaetothyriales</taxon>
        <taxon>Herpotrichiellaceae</taxon>
        <taxon>Exophiala</taxon>
    </lineage>
</organism>
<comment type="caution">
    <text evidence="3">The sequence shown here is derived from an EMBL/GenBank/DDBJ whole genome shotgun (WGS) entry which is preliminary data.</text>
</comment>
<accession>A0A438MZZ3</accession>
<dbReference type="InterPro" id="IPR036188">
    <property type="entry name" value="FAD/NAD-bd_sf"/>
</dbReference>
<dbReference type="VEuPathDB" id="FungiDB:PV10_06709"/>
<dbReference type="Pfam" id="PF00561">
    <property type="entry name" value="Abhydrolase_1"/>
    <property type="match status" value="1"/>
</dbReference>
<dbReference type="PROSITE" id="PS00624">
    <property type="entry name" value="GMC_OXRED_2"/>
    <property type="match status" value="1"/>
</dbReference>
<feature type="domain" description="Glucose-methanol-choline oxidoreductase N-terminal" evidence="2">
    <location>
        <begin position="607"/>
        <end position="621"/>
    </location>
</feature>
<reference evidence="3 4" key="1">
    <citation type="submission" date="2017-03" db="EMBL/GenBank/DDBJ databases">
        <title>Genomes of endolithic fungi from Antarctica.</title>
        <authorList>
            <person name="Coleine C."/>
            <person name="Masonjones S."/>
            <person name="Stajich J.E."/>
        </authorList>
    </citation>
    <scope>NUCLEOTIDE SEQUENCE [LARGE SCALE GENOMIC DNA]</scope>
    <source>
        <strain evidence="3 4">CCFEE 6314</strain>
    </source>
</reference>
<dbReference type="PANTHER" id="PTHR11552:SF213">
    <property type="entry name" value="DEHYDROGENASE, PUTATIVE-RELATED"/>
    <property type="match status" value="1"/>
</dbReference>
<dbReference type="Proteomes" id="UP000288859">
    <property type="component" value="Unassembled WGS sequence"/>
</dbReference>
<dbReference type="InterPro" id="IPR012132">
    <property type="entry name" value="GMC_OxRdtase"/>
</dbReference>
<dbReference type="Pfam" id="PF00732">
    <property type="entry name" value="GMC_oxred_N"/>
    <property type="match status" value="1"/>
</dbReference>
<dbReference type="GO" id="GO:0050660">
    <property type="term" value="F:flavin adenine dinucleotide binding"/>
    <property type="evidence" value="ECO:0007669"/>
    <property type="project" value="InterPro"/>
</dbReference>
<dbReference type="SUPFAM" id="SSF53474">
    <property type="entry name" value="alpha/beta-Hydrolases"/>
    <property type="match status" value="1"/>
</dbReference>
<dbReference type="Gene3D" id="3.40.50.1820">
    <property type="entry name" value="alpha/beta hydrolase"/>
    <property type="match status" value="1"/>
</dbReference>
<evidence type="ECO:0000259" key="2">
    <source>
        <dbReference type="PROSITE" id="PS00624"/>
    </source>
</evidence>